<dbReference type="EMBL" id="FMUB01000011">
    <property type="protein sequence ID" value="SCX29533.1"/>
    <property type="molecule type" value="Genomic_DNA"/>
</dbReference>
<evidence type="ECO:0000313" key="1">
    <source>
        <dbReference type="EMBL" id="SCX29533.1"/>
    </source>
</evidence>
<dbReference type="Proteomes" id="UP000199707">
    <property type="component" value="Unassembled WGS sequence"/>
</dbReference>
<proteinExistence type="predicted"/>
<evidence type="ECO:0000313" key="2">
    <source>
        <dbReference type="Proteomes" id="UP000199707"/>
    </source>
</evidence>
<gene>
    <name evidence="1" type="ORF">SAMN02799620_04808</name>
</gene>
<reference evidence="2" key="1">
    <citation type="submission" date="2016-10" db="EMBL/GenBank/DDBJ databases">
        <authorList>
            <person name="Varghese N."/>
            <person name="Submissions S."/>
        </authorList>
    </citation>
    <scope>NUCLEOTIDE SEQUENCE [LARGE SCALE GENOMIC DNA]</scope>
    <source>
        <strain evidence="2">UNC267MFSha1.1M11</strain>
    </source>
</reference>
<sequence length="79" mass="8724">MFGCGRIPQSLRCSMFDTVFVNGNLHLDDIEAMLETGQLRSDMTFVFAEELQALVFVAGSLADQSGELGELRERHPGFA</sequence>
<name>A0A1G4WTY3_9MYCO</name>
<organism evidence="1 2">
    <name type="scientific">Mycolicibacterium fluoranthenivorans</name>
    <dbReference type="NCBI Taxonomy" id="258505"/>
    <lineage>
        <taxon>Bacteria</taxon>
        <taxon>Bacillati</taxon>
        <taxon>Actinomycetota</taxon>
        <taxon>Actinomycetes</taxon>
        <taxon>Mycobacteriales</taxon>
        <taxon>Mycobacteriaceae</taxon>
        <taxon>Mycolicibacterium</taxon>
    </lineage>
</organism>
<dbReference type="AlphaFoldDB" id="A0A1G4WTY3"/>
<accession>A0A1G4WTY3</accession>
<protein>
    <submittedName>
        <fullName evidence="1">Uncharacterized protein</fullName>
    </submittedName>
</protein>
<dbReference type="STRING" id="1502745.SAMN02799620_04808"/>